<feature type="compositionally biased region" description="Basic residues" evidence="1">
    <location>
        <begin position="1704"/>
        <end position="1713"/>
    </location>
</feature>
<feature type="compositionally biased region" description="Low complexity" evidence="1">
    <location>
        <begin position="1496"/>
        <end position="1512"/>
    </location>
</feature>
<feature type="region of interest" description="Disordered" evidence="1">
    <location>
        <begin position="10"/>
        <end position="31"/>
    </location>
</feature>
<keyword evidence="7" id="KW-1185">Reference proteome</keyword>
<feature type="domain" description="DUF8004" evidence="5">
    <location>
        <begin position="101"/>
        <end position="189"/>
    </location>
</feature>
<feature type="compositionally biased region" description="Acidic residues" evidence="1">
    <location>
        <begin position="587"/>
        <end position="606"/>
    </location>
</feature>
<dbReference type="InterPro" id="IPR052971">
    <property type="entry name" value="TRP_calcium_channel"/>
</dbReference>
<evidence type="ECO:0000259" key="4">
    <source>
        <dbReference type="Pfam" id="PF23317"/>
    </source>
</evidence>
<feature type="transmembrane region" description="Helical" evidence="2">
    <location>
        <begin position="1077"/>
        <end position="1098"/>
    </location>
</feature>
<feature type="domain" description="Calcium channel YVC1-like C-terminal transmembrane" evidence="4">
    <location>
        <begin position="887"/>
        <end position="1195"/>
    </location>
</feature>
<feature type="region of interest" description="Disordered" evidence="1">
    <location>
        <begin position="1634"/>
        <end position="1851"/>
    </location>
</feature>
<dbReference type="Proteomes" id="UP000799439">
    <property type="component" value="Unassembled WGS sequence"/>
</dbReference>
<gene>
    <name evidence="6" type="ORF">K461DRAFT_289823</name>
</gene>
<feature type="compositionally biased region" description="Basic and acidic residues" evidence="1">
    <location>
        <begin position="570"/>
        <end position="583"/>
    </location>
</feature>
<feature type="compositionally biased region" description="Basic and acidic residues" evidence="1">
    <location>
        <begin position="1582"/>
        <end position="1603"/>
    </location>
</feature>
<dbReference type="Pfam" id="PF23190">
    <property type="entry name" value="LHD_TRPY1"/>
    <property type="match status" value="1"/>
</dbReference>
<comment type="caution">
    <text evidence="6">The sequence shown here is derived from an EMBL/GenBank/DDBJ whole genome shotgun (WGS) entry which is preliminary data.</text>
</comment>
<dbReference type="OrthoDB" id="2373987at2759"/>
<feature type="region of interest" description="Disordered" evidence="1">
    <location>
        <begin position="1248"/>
        <end position="1287"/>
    </location>
</feature>
<keyword evidence="2" id="KW-0812">Transmembrane</keyword>
<dbReference type="Pfam" id="PF26013">
    <property type="entry name" value="DUF8004"/>
    <property type="match status" value="1"/>
</dbReference>
<dbReference type="PANTHER" id="PTHR35859:SF4">
    <property type="entry name" value="MEMBRANE CHANNEL PROTEIN, PUTATIVE (AFU_ORTHOLOGUE AFUA_6G11300)-RELATED"/>
    <property type="match status" value="1"/>
</dbReference>
<feature type="transmembrane region" description="Helical" evidence="2">
    <location>
        <begin position="978"/>
        <end position="997"/>
    </location>
</feature>
<sequence length="1851" mass="207049">MRTGCASLISTHRGNKRGQVPSGPKISRSSTGLDNQIIDLYFPAPSHLSSKDTLSFHLTTRNLFAWIMEKPLVGNSLGRAMIELYQRMVSVRPSTEDNLDDCVAYAERMGYLYMTNQPDYALAMLAFSEKTGHEQIRTNAFVHCVGMNDMLCLSPEFDIVSGNTKAMIAQEASCMNSKVKSVVDTLPGFFEAEIDPTILGLTTSQREDLEQFRLFLRDYYISKYGYWPLPQFTLKVLQDIRFEFECLFELLVHRSMRIRQDTTSMGELCILQNIRAFDQRHGFTQLEGCLPRLPLNSGGEDRPSSFRRLTKFARLRHSNQSLLAEARSELVTAVNQISGAMDCEMVKSYLQFEQNGVTQLRPRSVTADARTIRWLQIYYAFQMLKSITDTAPDVILTDVPAYHTCCSIPPVLSISSDGGSAVSFHSWIQSYQMSHSLWPTMLDSSSMAPGANSDFGLSKNDMARRFRSDSLIGATQHSSTAESVSTCESYEEEHLPPTPMQQDRRVWFAVCDGNAGDDVSAVLDAGKIEAMHRNTEQHSIAVLVSPFSSPFTGSPEDIRTTAPLLRGRQPQHDPDSQDDDHHAANGYDEDEEEDRTSDDMDEDEDDEPLLPIFSAAHLDILPVYNTTHAIRMLIVPKCETTLSWDQLRTPQISQFLVKPIQEQIRANHFNRATLLALIANCLQFKKEAETNLGNAGVNKTRALLAELLAMRLLREYSTRELIDALSYDFDPLKGMGEDINPNQPSKKQAVRPRSARISTVEIAIRATAKKFLAHPLVVQQLEAVWAGSIVFHSAADNLHRKPPKPHTRQRLPKQRGYGTLQDQSPSPRTGPVNGKAIAAPPPPPPPQPAVEEYIRRSVTLYDPRDASLFKLSRLRVPRYRQLFSTLSFAVMLGLFLAVLLDRSLYITPLEIVFWLYSAGYMLDEVVGFTEQGFGLYIISVWNAFDLGILILFFVYYILRLYGIVIDDVADKHRIANTAYDVLASTAVLLFPRAFNILDHYRYFSQLLIAFRMMAQDLVAVMVLILISCSGFFVAFTLSFSDETMYGTNVAYGLFQLVMGFTPTAWSYWEKYNALGRIVLTIFLFICHFLIVTILVSVLSNSFMAVVQNANEEHQFLFAVNTISMVKSDALFSYIPPTNLVSWTISPLRFIMPFRQFVKINRTIIKVTHFPILFSIFTYERLILSKITYEPTDMIERPMISKAQPVAFGPSKQAEVHRNRLREPSVVSYRKDQALDEVFRRPFRGSTVRTTAGDMEGNRRKSSNVVDNWMKDVGKEGGASPPQEQPRSVLDRLEMRRPLFRRALTADRMRVMRRDVSIATRSVLSDPEDRALLAARRPKMIEEEVDMSIDDIHQDMEGDDGDDELMTHDEADLMTVDKSSHAPGATPDDEANKENMLPRQASSSSDYFNTPVAGNLRRDSVSNTDTPPAPEVLRQQDSTQTRRPQRSSHDRNISSSTMIFQPQMDRAVSSSSEAPPQPPRSSRPGTARQGTSTPMEGSSQRGSRQQHQPPSRLRPLHPPRHAQHTAPDLRALTGINFAQRHREPSFNAMALDLASDLGDNRFGPNLVDVGGISGMPASFSEQMLRERELSRRREDERRRSEQEEKEVLGRMVLTRMNTLELGFREVISAVREMRAEASRAGTGSERGGTQSSGERGGMSKSHLAVNPTPTGEGSGVNSTTSSVLHLAAPRTPGGSRTPGGAKEKRSPKKIKRPTALRYDSNQSAAPAATGPSYAAVAAQPSSEAVDVPDETRETIVEPKGKGKEQQDNTSPNSVKNLVQNLERRESQKRSSSLGPHRVGEDRAASPGPTDVAPTVGTRRQAQSGEEAATRASNRSSVIYVGTEKEDSNGREE</sequence>
<dbReference type="InterPro" id="IPR056336">
    <property type="entry name" value="YVC1_C"/>
</dbReference>
<feature type="compositionally biased region" description="Basic residues" evidence="1">
    <location>
        <begin position="800"/>
        <end position="813"/>
    </location>
</feature>
<feature type="transmembrane region" description="Helical" evidence="2">
    <location>
        <begin position="1017"/>
        <end position="1037"/>
    </location>
</feature>
<feature type="transmembrane region" description="Helical" evidence="2">
    <location>
        <begin position="1049"/>
        <end position="1068"/>
    </location>
</feature>
<feature type="compositionally biased region" description="Polar residues" evidence="1">
    <location>
        <begin position="1766"/>
        <end position="1778"/>
    </location>
</feature>
<feature type="region of interest" description="Disordered" evidence="1">
    <location>
        <begin position="566"/>
        <end position="606"/>
    </location>
</feature>
<feature type="compositionally biased region" description="Polar residues" evidence="1">
    <location>
        <begin position="1666"/>
        <end position="1682"/>
    </location>
</feature>
<feature type="compositionally biased region" description="Basic and acidic residues" evidence="1">
    <location>
        <begin position="1748"/>
        <end position="1765"/>
    </location>
</feature>
<feature type="compositionally biased region" description="Basic residues" evidence="1">
    <location>
        <begin position="1513"/>
        <end position="1522"/>
    </location>
</feature>
<evidence type="ECO:0000313" key="7">
    <source>
        <dbReference type="Proteomes" id="UP000799439"/>
    </source>
</evidence>
<feature type="transmembrane region" description="Helical" evidence="2">
    <location>
        <begin position="882"/>
        <end position="899"/>
    </location>
</feature>
<evidence type="ECO:0000256" key="2">
    <source>
        <dbReference type="SAM" id="Phobius"/>
    </source>
</evidence>
<feature type="compositionally biased region" description="Low complexity" evidence="1">
    <location>
        <begin position="1723"/>
        <end position="1737"/>
    </location>
</feature>
<feature type="transmembrane region" description="Helical" evidence="2">
    <location>
        <begin position="934"/>
        <end position="958"/>
    </location>
</feature>
<evidence type="ECO:0000313" key="6">
    <source>
        <dbReference type="EMBL" id="KAF2157516.1"/>
    </source>
</evidence>
<name>A0A9P4J9G6_9PEZI</name>
<feature type="region of interest" description="Disordered" evidence="1">
    <location>
        <begin position="796"/>
        <end position="848"/>
    </location>
</feature>
<dbReference type="InterPro" id="IPR058317">
    <property type="entry name" value="DUF8004"/>
</dbReference>
<protein>
    <recommendedName>
        <fullName evidence="8">Ion transport domain-containing protein</fullName>
    </recommendedName>
</protein>
<evidence type="ECO:0008006" key="8">
    <source>
        <dbReference type="Google" id="ProtNLM"/>
    </source>
</evidence>
<feature type="region of interest" description="Disordered" evidence="1">
    <location>
        <begin position="1581"/>
        <end position="1603"/>
    </location>
</feature>
<feature type="region of interest" description="Disordered" evidence="1">
    <location>
        <begin position="1377"/>
        <end position="1527"/>
    </location>
</feature>
<keyword evidence="2" id="KW-1133">Transmembrane helix</keyword>
<feature type="region of interest" description="Disordered" evidence="1">
    <location>
        <begin position="474"/>
        <end position="498"/>
    </location>
</feature>
<feature type="domain" description="YVC1 N-terminal linker helical" evidence="3">
    <location>
        <begin position="628"/>
        <end position="794"/>
    </location>
</feature>
<dbReference type="PANTHER" id="PTHR35859">
    <property type="entry name" value="NONSELECTIVE CATION CHANNEL PROTEIN"/>
    <property type="match status" value="1"/>
</dbReference>
<accession>A0A9P4J9G6</accession>
<feature type="compositionally biased region" description="Pro residues" evidence="1">
    <location>
        <begin position="839"/>
        <end position="848"/>
    </location>
</feature>
<evidence type="ECO:0000256" key="1">
    <source>
        <dbReference type="SAM" id="MobiDB-lite"/>
    </source>
</evidence>
<dbReference type="EMBL" id="ML996081">
    <property type="protein sequence ID" value="KAF2157516.1"/>
    <property type="molecule type" value="Genomic_DNA"/>
</dbReference>
<evidence type="ECO:0000259" key="5">
    <source>
        <dbReference type="Pfam" id="PF26013"/>
    </source>
</evidence>
<dbReference type="InterPro" id="IPR056337">
    <property type="entry name" value="LHD_YVC1"/>
</dbReference>
<evidence type="ECO:0000259" key="3">
    <source>
        <dbReference type="Pfam" id="PF23190"/>
    </source>
</evidence>
<reference evidence="6" key="1">
    <citation type="journal article" date="2020" name="Stud. Mycol.">
        <title>101 Dothideomycetes genomes: a test case for predicting lifestyles and emergence of pathogens.</title>
        <authorList>
            <person name="Haridas S."/>
            <person name="Albert R."/>
            <person name="Binder M."/>
            <person name="Bloem J."/>
            <person name="Labutti K."/>
            <person name="Salamov A."/>
            <person name="Andreopoulos B."/>
            <person name="Baker S."/>
            <person name="Barry K."/>
            <person name="Bills G."/>
            <person name="Bluhm B."/>
            <person name="Cannon C."/>
            <person name="Castanera R."/>
            <person name="Culley D."/>
            <person name="Daum C."/>
            <person name="Ezra D."/>
            <person name="Gonzalez J."/>
            <person name="Henrissat B."/>
            <person name="Kuo A."/>
            <person name="Liang C."/>
            <person name="Lipzen A."/>
            <person name="Lutzoni F."/>
            <person name="Magnuson J."/>
            <person name="Mondo S."/>
            <person name="Nolan M."/>
            <person name="Ohm R."/>
            <person name="Pangilinan J."/>
            <person name="Park H.-J."/>
            <person name="Ramirez L."/>
            <person name="Alfaro M."/>
            <person name="Sun H."/>
            <person name="Tritt A."/>
            <person name="Yoshinaga Y."/>
            <person name="Zwiers L.-H."/>
            <person name="Turgeon B."/>
            <person name="Goodwin S."/>
            <person name="Spatafora J."/>
            <person name="Crous P."/>
            <person name="Grigoriev I."/>
        </authorList>
    </citation>
    <scope>NUCLEOTIDE SEQUENCE</scope>
    <source>
        <strain evidence="6">CBS 260.36</strain>
    </source>
</reference>
<dbReference type="Pfam" id="PF23317">
    <property type="entry name" value="YVC1_C"/>
    <property type="match status" value="1"/>
</dbReference>
<proteinExistence type="predicted"/>
<feature type="compositionally biased region" description="Polar residues" evidence="1">
    <location>
        <begin position="474"/>
        <end position="488"/>
    </location>
</feature>
<feature type="region of interest" description="Disordered" evidence="1">
    <location>
        <begin position="1344"/>
        <end position="1364"/>
    </location>
</feature>
<feature type="compositionally biased region" description="Basic and acidic residues" evidence="1">
    <location>
        <begin position="1841"/>
        <end position="1851"/>
    </location>
</feature>
<feature type="compositionally biased region" description="Low complexity" evidence="1">
    <location>
        <begin position="1688"/>
        <end position="1699"/>
    </location>
</feature>
<keyword evidence="2" id="KW-0472">Membrane</keyword>
<organism evidence="6 7">
    <name type="scientific">Myriangium duriaei CBS 260.36</name>
    <dbReference type="NCBI Taxonomy" id="1168546"/>
    <lineage>
        <taxon>Eukaryota</taxon>
        <taxon>Fungi</taxon>
        <taxon>Dikarya</taxon>
        <taxon>Ascomycota</taxon>
        <taxon>Pezizomycotina</taxon>
        <taxon>Dothideomycetes</taxon>
        <taxon>Dothideomycetidae</taxon>
        <taxon>Myriangiales</taxon>
        <taxon>Myriangiaceae</taxon>
        <taxon>Myriangium</taxon>
    </lineage>
</organism>